<dbReference type="EMBL" id="NAJN01000924">
    <property type="protein sequence ID" value="TKA67294.1"/>
    <property type="molecule type" value="Genomic_DNA"/>
</dbReference>
<dbReference type="InterPro" id="IPR050814">
    <property type="entry name" value="Myo-inositol_Transporter"/>
</dbReference>
<feature type="region of interest" description="Disordered" evidence="8">
    <location>
        <begin position="276"/>
        <end position="441"/>
    </location>
</feature>
<feature type="compositionally biased region" description="Basic and acidic residues" evidence="8">
    <location>
        <begin position="1070"/>
        <end position="1096"/>
    </location>
</feature>
<evidence type="ECO:0000256" key="9">
    <source>
        <dbReference type="SAM" id="Phobius"/>
    </source>
</evidence>
<dbReference type="PRINTS" id="PR00171">
    <property type="entry name" value="SUGRTRNSPORT"/>
</dbReference>
<dbReference type="InterPro" id="IPR020846">
    <property type="entry name" value="MFS_dom"/>
</dbReference>
<evidence type="ECO:0000256" key="1">
    <source>
        <dbReference type="ARBA" id="ARBA00004141"/>
    </source>
</evidence>
<evidence type="ECO:0000256" key="7">
    <source>
        <dbReference type="SAM" id="Coils"/>
    </source>
</evidence>
<dbReference type="STRING" id="331657.A0A4U0WUK5"/>
<dbReference type="PANTHER" id="PTHR48020:SF12">
    <property type="entry name" value="PROTON MYO-INOSITOL COTRANSPORTER"/>
    <property type="match status" value="1"/>
</dbReference>
<feature type="transmembrane region" description="Helical" evidence="9">
    <location>
        <begin position="1561"/>
        <end position="1580"/>
    </location>
</feature>
<proteinExistence type="inferred from homology"/>
<dbReference type="Pfam" id="PF00083">
    <property type="entry name" value="Sugar_tr"/>
    <property type="match status" value="2"/>
</dbReference>
<dbReference type="InterPro" id="IPR003663">
    <property type="entry name" value="Sugar/inositol_transpt"/>
</dbReference>
<evidence type="ECO:0000313" key="11">
    <source>
        <dbReference type="EMBL" id="TKA67294.1"/>
    </source>
</evidence>
<feature type="transmembrane region" description="Helical" evidence="9">
    <location>
        <begin position="1245"/>
        <end position="1263"/>
    </location>
</feature>
<feature type="transmembrane region" description="Helical" evidence="9">
    <location>
        <begin position="1504"/>
        <end position="1526"/>
    </location>
</feature>
<evidence type="ECO:0000256" key="4">
    <source>
        <dbReference type="ARBA" id="ARBA00022692"/>
    </source>
</evidence>
<feature type="region of interest" description="Disordered" evidence="8">
    <location>
        <begin position="517"/>
        <end position="548"/>
    </location>
</feature>
<feature type="compositionally biased region" description="Low complexity" evidence="8">
    <location>
        <begin position="417"/>
        <end position="429"/>
    </location>
</feature>
<feature type="non-terminal residue" evidence="11">
    <location>
        <position position="1669"/>
    </location>
</feature>
<gene>
    <name evidence="11" type="ORF">B0A49_07432</name>
</gene>
<keyword evidence="7" id="KW-0175">Coiled coil</keyword>
<keyword evidence="12" id="KW-1185">Reference proteome</keyword>
<keyword evidence="6 9" id="KW-0472">Membrane</keyword>
<feature type="compositionally biased region" description="Polar residues" evidence="8">
    <location>
        <begin position="928"/>
        <end position="937"/>
    </location>
</feature>
<feature type="transmembrane region" description="Helical" evidence="9">
    <location>
        <begin position="1270"/>
        <end position="1291"/>
    </location>
</feature>
<feature type="region of interest" description="Disordered" evidence="8">
    <location>
        <begin position="562"/>
        <end position="583"/>
    </location>
</feature>
<feature type="domain" description="Major facilitator superfamily (MFS) profile" evidence="10">
    <location>
        <begin position="1176"/>
        <end position="1655"/>
    </location>
</feature>
<comment type="caution">
    <text evidence="11">The sequence shown here is derived from an EMBL/GenBank/DDBJ whole genome shotgun (WGS) entry which is preliminary data.</text>
</comment>
<dbReference type="OrthoDB" id="2275718at2759"/>
<evidence type="ECO:0000313" key="12">
    <source>
        <dbReference type="Proteomes" id="UP000308768"/>
    </source>
</evidence>
<keyword evidence="3" id="KW-0813">Transport</keyword>
<dbReference type="InterPro" id="IPR005828">
    <property type="entry name" value="MFS_sugar_transport-like"/>
</dbReference>
<dbReference type="Pfam" id="PF06741">
    <property type="entry name" value="LsmAD"/>
    <property type="match status" value="1"/>
</dbReference>
<dbReference type="InterPro" id="IPR036259">
    <property type="entry name" value="MFS_trans_sf"/>
</dbReference>
<feature type="transmembrane region" description="Helical" evidence="9">
    <location>
        <begin position="1303"/>
        <end position="1325"/>
    </location>
</feature>
<dbReference type="PROSITE" id="PS50850">
    <property type="entry name" value="MFS"/>
    <property type="match status" value="1"/>
</dbReference>
<name>A0A4U0WUK5_9PEZI</name>
<dbReference type="GO" id="GO:1904679">
    <property type="term" value="P:myo-inositol import across plasma membrane"/>
    <property type="evidence" value="ECO:0007669"/>
    <property type="project" value="TreeGrafter"/>
</dbReference>
<feature type="region of interest" description="Disordered" evidence="8">
    <location>
        <begin position="1"/>
        <end position="71"/>
    </location>
</feature>
<dbReference type="GO" id="GO:0016020">
    <property type="term" value="C:membrane"/>
    <property type="evidence" value="ECO:0007669"/>
    <property type="project" value="UniProtKB-SubCell"/>
</dbReference>
<feature type="transmembrane region" description="Helical" evidence="9">
    <location>
        <begin position="1217"/>
        <end position="1239"/>
    </location>
</feature>
<evidence type="ECO:0000256" key="8">
    <source>
        <dbReference type="SAM" id="MobiDB-lite"/>
    </source>
</evidence>
<feature type="region of interest" description="Disordered" evidence="8">
    <location>
        <begin position="928"/>
        <end position="957"/>
    </location>
</feature>
<dbReference type="PROSITE" id="PS00217">
    <property type="entry name" value="SUGAR_TRANSPORT_2"/>
    <property type="match status" value="1"/>
</dbReference>
<feature type="compositionally biased region" description="Low complexity" evidence="8">
    <location>
        <begin position="1099"/>
        <end position="1114"/>
    </location>
</feature>
<feature type="compositionally biased region" description="Polar residues" evidence="8">
    <location>
        <begin position="354"/>
        <end position="370"/>
    </location>
</feature>
<dbReference type="InterPro" id="IPR005829">
    <property type="entry name" value="Sugar_transporter_CS"/>
</dbReference>
<comment type="similarity">
    <text evidence="2">Belongs to the major facilitator superfamily. Sugar transporter (TC 2.A.1.1) family.</text>
</comment>
<feature type="compositionally biased region" description="Polar residues" evidence="8">
    <location>
        <begin position="1031"/>
        <end position="1050"/>
    </location>
</feature>
<evidence type="ECO:0000256" key="6">
    <source>
        <dbReference type="ARBA" id="ARBA00023136"/>
    </source>
</evidence>
<dbReference type="GO" id="GO:0005366">
    <property type="term" value="F:myo-inositol:proton symporter activity"/>
    <property type="evidence" value="ECO:0007669"/>
    <property type="project" value="TreeGrafter"/>
</dbReference>
<keyword evidence="4 9" id="KW-0812">Transmembrane</keyword>
<evidence type="ECO:0000256" key="5">
    <source>
        <dbReference type="ARBA" id="ARBA00022989"/>
    </source>
</evidence>
<dbReference type="Proteomes" id="UP000308768">
    <property type="component" value="Unassembled WGS sequence"/>
</dbReference>
<feature type="transmembrane region" description="Helical" evidence="9">
    <location>
        <begin position="1600"/>
        <end position="1621"/>
    </location>
</feature>
<dbReference type="PANTHER" id="PTHR48020">
    <property type="entry name" value="PROTON MYO-INOSITOL COTRANSPORTER"/>
    <property type="match status" value="1"/>
</dbReference>
<dbReference type="Gene3D" id="1.20.1250.20">
    <property type="entry name" value="MFS general substrate transporter like domains"/>
    <property type="match status" value="1"/>
</dbReference>
<feature type="coiled-coil region" evidence="7">
    <location>
        <begin position="1362"/>
        <end position="1389"/>
    </location>
</feature>
<sequence>MTGTTPATNGATMASNTAKPSTSATSSGNKAQSKASTGSKGLDGARKQAGSPVDGAQRSQAGTVKEPHTADKDAHDRLSFLLTHFTGLQANITVKNGEQYRGIFSGASTEPTESSYLLKMVKRVCLPAEQQTNGANEPSEEYIGIGEDHIVLFNVQDVADLSVSGVDIGKAEAKAANGLSSGFRTDTDISGNAVPRERDLQRWEPGVESSIDVSLEETGNTSWDQFAVNERLYGVTSSYNEEEYTTTIDRSTADYKRREAAAAKIAREIENSSALNAHVREERGDTYGNGSGLDEEEKYSGVTRNFPPLSSGQPNKYTPPARRPPTGQPTVPGAPFDPAIISSQLRDPGAPSTKLIQTQSQVSAEPQPSSIAAKPDAQAVPTIPAPSESSTADASATSNTATSGPTDLPTKASGTDAAVAKPSSPSAAPLVQEKKTQIPNATANVEKDLLNSFREFSNSEKLRVQERQRSHAKHEKTVRMNDLKKFAQNFKLKTEVPQDLIPILAKDKTKQDEIIEKAKRQKQEAEVAAGTAPSHATPSPVEQKVQRVPPSGVVETNIVFPSSQTDRQIRSKAQPSQAPRPMHAQNITLPPPRHAMPLSARLTINQQQHKAGLSGQIPPPVPMELRIPPHNSAGPVSTDLLSPTSSASTRLNVKATEFRPNAAAPGFTPSGPSAGISPKLDTLRPANTTSNLFKGKKPAPVVKSINDAFNSIKYLRKLAEKDNKTKDYEMNGGIPPAYRTPPTWEVTAENRDKSYSDMFPKTAVSLPLASPVRTPSSGPLPHQHQLPLHLQQGVPSQVLTPQQTPRHYNAQPHHGPNGPHHFDDHHMRFSSSSSSVQPSPRYAHPAMLYNGQVPANMQQFGQAMPHFGMSPGPHVGQMAAGVPFIPPPSMGGQMMVQQASNGPYMNGPAPSQIQVGYSPIPRHVQPHFNNMQPQQGPNGYPSPRTAPMSHQGSQQGHPPPQVMYMTVGPNGQSIGQTMPPLPGQMMFGQVPGPMTPLRPYGQQHHQPQFAPSPHQQHPYPVQQQHRGGSNMHYNQHMTPRQHQATPQQRQVPPAHMGNGPHATASSTVKVTDEHERAEHIELRRMSGSETAREPLIAKDSTTTRASDSTSSAGSLDVDKQSNPVDKTLAATRAHLEDEFWRHDLQIHRHWNEDEDEDGDEADESTLKTPGRFIWALTFAAGVSGLLFGYDTGVISSTLVSINCDLSSRPLSTLDKSLITSCTSLFALIASPVTGVLADALGRKRVILIADLLFVVGALWQAFATTVWGMIFGRSIVGLAVGSASFVVPLYIGELSPSPFRGRLVTVASLFITGGLGALPAVLQFLTLRFMPETPRWLAKAGRDDEAIDVLRLVYGGNGDEHEKMVRRVARRVEKEIEEEQEAVARRRNLDIPENSLRGKIASINDGFAELIALALRICKSTSLPSIKDKLVFAPYSFASACKQSNKRPTIPQQMQNSLMYFSATIFALLDFTNPTLPSLSIALTNFAFTLVAFHAIDRIGRRRILLLSIPVMVVGLALCSLAFGFLDLPTHEAVGTPVSSALSVSTTLLRSRLLARNAAASSWPLLILLSLILYVASYALGLGNVPWQQSELFALPVRALGSAAATATNWGANCLVGLTFLPLMHALSPAGTFALYAGVCLVGWVGVWRIYLETAGLGLEEVGGLLRKG</sequence>
<dbReference type="SMART" id="SM01272">
    <property type="entry name" value="LsmAD"/>
    <property type="match status" value="1"/>
</dbReference>
<dbReference type="PROSITE" id="PS00216">
    <property type="entry name" value="SUGAR_TRANSPORT_1"/>
    <property type="match status" value="1"/>
</dbReference>
<feature type="compositionally biased region" description="Low complexity" evidence="8">
    <location>
        <begin position="1013"/>
        <end position="1025"/>
    </location>
</feature>
<feature type="compositionally biased region" description="Polar residues" evidence="8">
    <location>
        <begin position="1"/>
        <end position="39"/>
    </location>
</feature>
<evidence type="ECO:0000256" key="2">
    <source>
        <dbReference type="ARBA" id="ARBA00010992"/>
    </source>
</evidence>
<protein>
    <recommendedName>
        <fullName evidence="10">Major facilitator superfamily (MFS) profile domain-containing protein</fullName>
    </recommendedName>
</protein>
<dbReference type="InterPro" id="IPR025852">
    <property type="entry name" value="SM_dom_ATX"/>
</dbReference>
<feature type="transmembrane region" description="Helical" evidence="9">
    <location>
        <begin position="1633"/>
        <end position="1651"/>
    </location>
</feature>
<dbReference type="SUPFAM" id="SSF103473">
    <property type="entry name" value="MFS general substrate transporter"/>
    <property type="match status" value="1"/>
</dbReference>
<feature type="transmembrane region" description="Helical" evidence="9">
    <location>
        <begin position="1479"/>
        <end position="1497"/>
    </location>
</feature>
<feature type="compositionally biased region" description="Low complexity" evidence="8">
    <location>
        <begin position="385"/>
        <end position="406"/>
    </location>
</feature>
<comment type="subcellular location">
    <subcellularLocation>
        <location evidence="1">Membrane</location>
        <topology evidence="1">Multi-pass membrane protein</topology>
    </subcellularLocation>
</comment>
<reference evidence="11 12" key="1">
    <citation type="submission" date="2017-03" db="EMBL/GenBank/DDBJ databases">
        <title>Genomes of endolithic fungi from Antarctica.</title>
        <authorList>
            <person name="Coleine C."/>
            <person name="Masonjones S."/>
            <person name="Stajich J.E."/>
        </authorList>
    </citation>
    <scope>NUCLEOTIDE SEQUENCE [LARGE SCALE GENOMIC DNA]</scope>
    <source>
        <strain evidence="11 12">CCFEE 5187</strain>
    </source>
</reference>
<dbReference type="Pfam" id="PF14438">
    <property type="entry name" value="SM-ATX"/>
    <property type="match status" value="1"/>
</dbReference>
<feature type="region of interest" description="Disordered" evidence="8">
    <location>
        <begin position="998"/>
        <end position="1121"/>
    </location>
</feature>
<accession>A0A4U0WUK5</accession>
<dbReference type="InterPro" id="IPR009604">
    <property type="entry name" value="LsmAD_domain"/>
</dbReference>
<feature type="compositionally biased region" description="Polar residues" evidence="8">
    <location>
        <begin position="562"/>
        <end position="577"/>
    </location>
</feature>
<organism evidence="11 12">
    <name type="scientific">Cryomyces minteri</name>
    <dbReference type="NCBI Taxonomy" id="331657"/>
    <lineage>
        <taxon>Eukaryota</taxon>
        <taxon>Fungi</taxon>
        <taxon>Dikarya</taxon>
        <taxon>Ascomycota</taxon>
        <taxon>Pezizomycotina</taxon>
        <taxon>Dothideomycetes</taxon>
        <taxon>Dothideomycetes incertae sedis</taxon>
        <taxon>Cryomyces</taxon>
    </lineage>
</organism>
<feature type="region of interest" description="Disordered" evidence="8">
    <location>
        <begin position="800"/>
        <end position="844"/>
    </location>
</feature>
<evidence type="ECO:0000256" key="3">
    <source>
        <dbReference type="ARBA" id="ARBA00022448"/>
    </source>
</evidence>
<evidence type="ECO:0000259" key="10">
    <source>
        <dbReference type="PROSITE" id="PS50850"/>
    </source>
</evidence>
<keyword evidence="5 9" id="KW-1133">Transmembrane helix</keyword>